<feature type="region of interest" description="Disordered" evidence="2">
    <location>
        <begin position="641"/>
        <end position="702"/>
    </location>
</feature>
<dbReference type="SUPFAM" id="SSF103088">
    <property type="entry name" value="OmpA-like"/>
    <property type="match status" value="1"/>
</dbReference>
<proteinExistence type="predicted"/>
<feature type="domain" description="OmpA-like" evidence="3">
    <location>
        <begin position="491"/>
        <end position="608"/>
    </location>
</feature>
<gene>
    <name evidence="4" type="ORF">DI616_03885</name>
</gene>
<evidence type="ECO:0000256" key="2">
    <source>
        <dbReference type="SAM" id="MobiDB-lite"/>
    </source>
</evidence>
<comment type="caution">
    <text evidence="4">The sequence shown here is derived from an EMBL/GenBank/DDBJ whole genome shotgun (WGS) entry which is preliminary data.</text>
</comment>
<dbReference type="GO" id="GO:0016020">
    <property type="term" value="C:membrane"/>
    <property type="evidence" value="ECO:0007669"/>
    <property type="project" value="UniProtKB-UniRule"/>
</dbReference>
<dbReference type="Gene3D" id="3.40.1520.20">
    <property type="match status" value="2"/>
</dbReference>
<feature type="compositionally biased region" description="Acidic residues" evidence="2">
    <location>
        <begin position="693"/>
        <end position="702"/>
    </location>
</feature>
<evidence type="ECO:0000313" key="5">
    <source>
        <dbReference type="Proteomes" id="UP000315344"/>
    </source>
</evidence>
<evidence type="ECO:0000313" key="4">
    <source>
        <dbReference type="EMBL" id="TKW68249.1"/>
    </source>
</evidence>
<reference evidence="4 5" key="1">
    <citation type="journal article" date="2017" name="Nat. Commun.">
        <title>In situ click chemistry generation of cyclooxygenase-2 inhibitors.</title>
        <authorList>
            <person name="Bhardwaj A."/>
            <person name="Kaur J."/>
            <person name="Wuest M."/>
            <person name="Wuest F."/>
        </authorList>
    </citation>
    <scope>NUCLEOTIDE SEQUENCE [LARGE SCALE GENOMIC DNA]</scope>
    <source>
        <strain evidence="4">S2_012_000_R3_94</strain>
    </source>
</reference>
<dbReference type="AlphaFoldDB" id="A0A533I9L9"/>
<keyword evidence="1" id="KW-0472">Membrane</keyword>
<dbReference type="CDD" id="cd07185">
    <property type="entry name" value="OmpA_C-like"/>
    <property type="match status" value="1"/>
</dbReference>
<dbReference type="PROSITE" id="PS51123">
    <property type="entry name" value="OMPA_2"/>
    <property type="match status" value="1"/>
</dbReference>
<dbReference type="PANTHER" id="PTHR30329">
    <property type="entry name" value="STATOR ELEMENT OF FLAGELLAR MOTOR COMPLEX"/>
    <property type="match status" value="1"/>
</dbReference>
<name>A0A533I9L9_PARDE</name>
<evidence type="ECO:0000256" key="1">
    <source>
        <dbReference type="PROSITE-ProRule" id="PRU00473"/>
    </source>
</evidence>
<accession>A0A533I9L9</accession>
<organism evidence="4 5">
    <name type="scientific">Paracoccus denitrificans</name>
    <dbReference type="NCBI Taxonomy" id="266"/>
    <lineage>
        <taxon>Bacteria</taxon>
        <taxon>Pseudomonadati</taxon>
        <taxon>Pseudomonadota</taxon>
        <taxon>Alphaproteobacteria</taxon>
        <taxon>Rhodobacterales</taxon>
        <taxon>Paracoccaceae</taxon>
        <taxon>Paracoccus</taxon>
    </lineage>
</organism>
<dbReference type="Proteomes" id="UP000315344">
    <property type="component" value="Unassembled WGS sequence"/>
</dbReference>
<dbReference type="InterPro" id="IPR036737">
    <property type="entry name" value="OmpA-like_sf"/>
</dbReference>
<protein>
    <submittedName>
        <fullName evidence="4">OmpA family protein</fullName>
    </submittedName>
</protein>
<dbReference type="InterPro" id="IPR050330">
    <property type="entry name" value="Bact_OuterMem_StrucFunc"/>
</dbReference>
<sequence length="702" mass="73517">MDELQKSDTAAASRGRVARTVLTVLALAVAGAGSWEAATRIAREVETRSLSDVRATLAGEGFGWARVTADGLVIRLSGTAPDEVARFRALSAVSALIDDRRIDDRMAVEVRDMLEPPDFSLEMMRQGPTLSMIGLLPERTDRDKMVSRLSRAGTEITDLTGTAAFPPPADWRPALDFGLRAAERLEQGTVSVTPGAVSVTANAVSAAEKTAIEASLKAAQPDGVVVTLQISAPLPVIAPYHLRLDHAGGTPRLVVCAAETAESRDRILAAAAQAGVPADASACDLGIGAPPDWEKAVILAIGAVGQGTLDIVDGAVRITLPADTSDEEIALQEETLSAALPASFALNLQRAEAAPQAGPPHFRAETGGAPTATIEGVIPDETMRQTVQSLARAQLGPIEGELKLNPDIPEGWALRVLAGLDAMGAVDRGRLEVTQQSISVSGVSGDPLATEKAVAALATRLGAGADYALSISYDRRLDPEIERPDGTTCVDRLNTVMLESEIGFEPGGARIAGDIDPVLQELAPIMDECADFQIEIAGHTDAQGSDDLNMELSLGRAEAVLNALREAGLPVGNMIAEGYGETRPIAENDTQEGRDANRRIEMTLLSPDPVQMPMAVAPTVSGKTPTAEAATEALLAAIDSVPPREPDIPASPLNTDLLASPPKIEPPAVVLDATPDTPRPAFRPGEEPSAQQNDDDTPEDDQ</sequence>
<dbReference type="InterPro" id="IPR006665">
    <property type="entry name" value="OmpA-like"/>
</dbReference>
<dbReference type="EMBL" id="VAFL01000002">
    <property type="protein sequence ID" value="TKW68249.1"/>
    <property type="molecule type" value="Genomic_DNA"/>
</dbReference>
<dbReference type="PANTHER" id="PTHR30329:SF21">
    <property type="entry name" value="LIPOPROTEIN YIAD-RELATED"/>
    <property type="match status" value="1"/>
</dbReference>
<dbReference type="Gene3D" id="3.30.1330.60">
    <property type="entry name" value="OmpA-like domain"/>
    <property type="match status" value="1"/>
</dbReference>
<evidence type="ECO:0000259" key="3">
    <source>
        <dbReference type="PROSITE" id="PS51123"/>
    </source>
</evidence>
<dbReference type="Pfam" id="PF00691">
    <property type="entry name" value="OmpA"/>
    <property type="match status" value="1"/>
</dbReference>